<dbReference type="Gene3D" id="1.10.10.10">
    <property type="entry name" value="Winged helix-like DNA-binding domain superfamily/Winged helix DNA-binding domain"/>
    <property type="match status" value="1"/>
</dbReference>
<keyword evidence="3" id="KW-0804">Transcription</keyword>
<dbReference type="PANTHER" id="PTHR33204:SF18">
    <property type="entry name" value="TRANSCRIPTIONAL REGULATORY PROTEIN"/>
    <property type="match status" value="1"/>
</dbReference>
<feature type="domain" description="HTH hxlR-type" evidence="4">
    <location>
        <begin position="23"/>
        <end position="122"/>
    </location>
</feature>
<dbReference type="EMBL" id="BOOZ01000003">
    <property type="protein sequence ID" value="GIJ07325.1"/>
    <property type="molecule type" value="Genomic_DNA"/>
</dbReference>
<evidence type="ECO:0000313" key="5">
    <source>
        <dbReference type="EMBL" id="GIJ07325.1"/>
    </source>
</evidence>
<evidence type="ECO:0000256" key="2">
    <source>
        <dbReference type="ARBA" id="ARBA00023125"/>
    </source>
</evidence>
<reference evidence="5 6" key="1">
    <citation type="submission" date="2021-01" db="EMBL/GenBank/DDBJ databases">
        <title>Whole genome shotgun sequence of Verrucosispora andamanensis NBRC 109075.</title>
        <authorList>
            <person name="Komaki H."/>
            <person name="Tamura T."/>
        </authorList>
    </citation>
    <scope>NUCLEOTIDE SEQUENCE [LARGE SCALE GENOMIC DNA]</scope>
    <source>
        <strain evidence="5 6">NBRC 109075</strain>
    </source>
</reference>
<dbReference type="CDD" id="cd00090">
    <property type="entry name" value="HTH_ARSR"/>
    <property type="match status" value="1"/>
</dbReference>
<dbReference type="Pfam" id="PF01638">
    <property type="entry name" value="HxlR"/>
    <property type="match status" value="1"/>
</dbReference>
<comment type="caution">
    <text evidence="5">The sequence shown here is derived from an EMBL/GenBank/DDBJ whole genome shotgun (WGS) entry which is preliminary data.</text>
</comment>
<keyword evidence="2" id="KW-0238">DNA-binding</keyword>
<dbReference type="SUPFAM" id="SSF46785">
    <property type="entry name" value="Winged helix' DNA-binding domain"/>
    <property type="match status" value="1"/>
</dbReference>
<accession>A0ABQ4HNW0</accession>
<keyword evidence="1" id="KW-0805">Transcription regulation</keyword>
<evidence type="ECO:0000256" key="3">
    <source>
        <dbReference type="ARBA" id="ARBA00023163"/>
    </source>
</evidence>
<protein>
    <submittedName>
        <fullName evidence="5">Transcriptional regulator</fullName>
    </submittedName>
</protein>
<keyword evidence="6" id="KW-1185">Reference proteome</keyword>
<dbReference type="Proteomes" id="UP000647017">
    <property type="component" value="Unassembled WGS sequence"/>
</dbReference>
<dbReference type="PANTHER" id="PTHR33204">
    <property type="entry name" value="TRANSCRIPTIONAL REGULATOR, MARR FAMILY"/>
    <property type="match status" value="1"/>
</dbReference>
<evidence type="ECO:0000259" key="4">
    <source>
        <dbReference type="PROSITE" id="PS51118"/>
    </source>
</evidence>
<organism evidence="5 6">
    <name type="scientific">Micromonospora andamanensis</name>
    <dbReference type="NCBI Taxonomy" id="1287068"/>
    <lineage>
        <taxon>Bacteria</taxon>
        <taxon>Bacillati</taxon>
        <taxon>Actinomycetota</taxon>
        <taxon>Actinomycetes</taxon>
        <taxon>Micromonosporales</taxon>
        <taxon>Micromonosporaceae</taxon>
        <taxon>Micromonospora</taxon>
    </lineage>
</organism>
<sequence>MYLASDLEVRMSSARNAAPRSDCAIAGTLDLIGDRWSLLIVRDLLFRGELRFADLAASAEAMPTNTLTDRLRRLEECGILVRRPYSERPPRYEYRLTDRGRDLAPVLDSIATWGTTHLPGTRRLGAD</sequence>
<dbReference type="InterPro" id="IPR036388">
    <property type="entry name" value="WH-like_DNA-bd_sf"/>
</dbReference>
<dbReference type="PROSITE" id="PS51118">
    <property type="entry name" value="HTH_HXLR"/>
    <property type="match status" value="1"/>
</dbReference>
<gene>
    <name evidence="5" type="ORF">Van01_05390</name>
</gene>
<dbReference type="InterPro" id="IPR011991">
    <property type="entry name" value="ArsR-like_HTH"/>
</dbReference>
<name>A0ABQ4HNW0_9ACTN</name>
<evidence type="ECO:0000313" key="6">
    <source>
        <dbReference type="Proteomes" id="UP000647017"/>
    </source>
</evidence>
<dbReference type="InterPro" id="IPR002577">
    <property type="entry name" value="HTH_HxlR"/>
</dbReference>
<evidence type="ECO:0000256" key="1">
    <source>
        <dbReference type="ARBA" id="ARBA00023015"/>
    </source>
</evidence>
<proteinExistence type="predicted"/>
<dbReference type="InterPro" id="IPR036390">
    <property type="entry name" value="WH_DNA-bd_sf"/>
</dbReference>